<accession>B5EA99</accession>
<keyword evidence="3" id="KW-1185">Reference proteome</keyword>
<gene>
    <name evidence="2" type="ordered locus">Gbem_1789</name>
</gene>
<dbReference type="RefSeq" id="WP_012530223.1">
    <property type="nucleotide sequence ID" value="NC_011146.1"/>
</dbReference>
<feature type="domain" description="Aminoglycoside phosphotransferase" evidence="1">
    <location>
        <begin position="298"/>
        <end position="346"/>
    </location>
</feature>
<organism evidence="2 3">
    <name type="scientific">Citrifermentans bemidjiense (strain ATCC BAA-1014 / DSM 16622 / JCM 12645 / Bem)</name>
    <name type="common">Geobacter bemidjiensis</name>
    <dbReference type="NCBI Taxonomy" id="404380"/>
    <lineage>
        <taxon>Bacteria</taxon>
        <taxon>Pseudomonadati</taxon>
        <taxon>Thermodesulfobacteriota</taxon>
        <taxon>Desulfuromonadia</taxon>
        <taxon>Geobacterales</taxon>
        <taxon>Geobacteraceae</taxon>
        <taxon>Citrifermentans</taxon>
    </lineage>
</organism>
<dbReference type="AlphaFoldDB" id="B5EA99"/>
<dbReference type="InterPro" id="IPR002575">
    <property type="entry name" value="Aminoglycoside_PTrfase"/>
</dbReference>
<dbReference type="Gene3D" id="3.90.1200.10">
    <property type="match status" value="1"/>
</dbReference>
<proteinExistence type="predicted"/>
<dbReference type="Proteomes" id="UP000008825">
    <property type="component" value="Chromosome"/>
</dbReference>
<dbReference type="SUPFAM" id="SSF56112">
    <property type="entry name" value="Protein kinase-like (PK-like)"/>
    <property type="match status" value="1"/>
</dbReference>
<sequence>MNRCEIDPNLLLFIDPAAVRSEEKWLFFEGCPKDILQLLMEGSNVICHFPRRRLLHQFKVAAALWLKGVAASRVLFINDGLLSCFLHARSKKAYRLYLRRYLPKTMSLRLRMVYRLPLLLRCESTFLVLLCNKGSSYSGDADQALVEATELMLFSNRLGKLLLLDARNITSEHGEIMKTTAHCGYLPVMEKEFATLSDISAKMTDCRSLPQLGRHFVLNGRHFFTEKYIFGESLRHVLQRYGTHREPAKACYVLHLLDQWYASYLDVFTGSPRPFSTLTTHLLPLFSACYPSGSPELVEVARRHLADLDCCLPGLVPVVSHNDLWPGNFLSTRQGLVVLDWERATPERAPFFDYFWMIISAVLEYLAGAKSLRRYSNKMDIFLEAEDEVALEGHRLLRLFLKRLGVPDQHFQALLFLFLMEGSVQGFQSLGRQTEMDAEIFSQLLKFTDREAADGTRYIRQGADEPEQEDELGK</sequence>
<dbReference type="EMBL" id="CP001124">
    <property type="protein sequence ID" value="ACH38805.1"/>
    <property type="molecule type" value="Genomic_DNA"/>
</dbReference>
<evidence type="ECO:0000313" key="3">
    <source>
        <dbReference type="Proteomes" id="UP000008825"/>
    </source>
</evidence>
<dbReference type="HOGENOM" id="CLU_575894_0_0_7"/>
<reference evidence="2 3" key="2">
    <citation type="journal article" date="2010" name="BMC Genomics">
        <title>The genome of Geobacter bemidjiensis, exemplar for the subsurface clade of Geobacter species that predominate in Fe(III)-reducing subsurface environments.</title>
        <authorList>
            <person name="Aklujkar M."/>
            <person name="Young N.D."/>
            <person name="Holmes D."/>
            <person name="Chavan M."/>
            <person name="Risso C."/>
            <person name="Kiss H.E."/>
            <person name="Han C.S."/>
            <person name="Land M.L."/>
            <person name="Lovley D.R."/>
        </authorList>
    </citation>
    <scope>NUCLEOTIDE SEQUENCE [LARGE SCALE GENOMIC DNA]</scope>
    <source>
        <strain evidence="3">ATCC BAA-1014 / DSM 16622 / JCM 12645 / Bem</strain>
    </source>
</reference>
<protein>
    <recommendedName>
        <fullName evidence="1">Aminoglycoside phosphotransferase domain-containing protein</fullName>
    </recommendedName>
</protein>
<evidence type="ECO:0000313" key="2">
    <source>
        <dbReference type="EMBL" id="ACH38805.1"/>
    </source>
</evidence>
<dbReference type="STRING" id="404380.Gbem_1789"/>
<dbReference type="KEGG" id="gbm:Gbem_1789"/>
<dbReference type="InterPro" id="IPR011009">
    <property type="entry name" value="Kinase-like_dom_sf"/>
</dbReference>
<dbReference type="Pfam" id="PF01636">
    <property type="entry name" value="APH"/>
    <property type="match status" value="1"/>
</dbReference>
<evidence type="ECO:0000259" key="1">
    <source>
        <dbReference type="Pfam" id="PF01636"/>
    </source>
</evidence>
<dbReference type="OrthoDB" id="5476445at2"/>
<name>B5EA99_CITBB</name>
<reference evidence="2 3" key="1">
    <citation type="submission" date="2008-07" db="EMBL/GenBank/DDBJ databases">
        <title>Complete sequence of Geobacter bemidjiensis BEM.</title>
        <authorList>
            <consortium name="US DOE Joint Genome Institute"/>
            <person name="Lucas S."/>
            <person name="Copeland A."/>
            <person name="Lapidus A."/>
            <person name="Glavina del Rio T."/>
            <person name="Dalin E."/>
            <person name="Tice H."/>
            <person name="Bruce D."/>
            <person name="Goodwin L."/>
            <person name="Pitluck S."/>
            <person name="Kiss H."/>
            <person name="Brettin T."/>
            <person name="Detter J.C."/>
            <person name="Han C."/>
            <person name="Kuske C.R."/>
            <person name="Schmutz J."/>
            <person name="Larimer F."/>
            <person name="Land M."/>
            <person name="Hauser L."/>
            <person name="Kyrpides N."/>
            <person name="Lykidis A."/>
            <person name="Lovley D."/>
            <person name="Richardson P."/>
        </authorList>
    </citation>
    <scope>NUCLEOTIDE SEQUENCE [LARGE SCALE GENOMIC DNA]</scope>
    <source>
        <strain evidence="3">ATCC BAA-1014 / DSM 16622 / JCM 12645 / Bem</strain>
    </source>
</reference>